<evidence type="ECO:0000259" key="12">
    <source>
        <dbReference type="PROSITE" id="PS51462"/>
    </source>
</evidence>
<keyword evidence="8 10" id="KW-0414">Isoprene biosynthesis</keyword>
<feature type="binding site" evidence="10">
    <location>
        <position position="109"/>
    </location>
    <ligand>
        <name>Mn(2+)</name>
        <dbReference type="ChEBI" id="CHEBI:29035"/>
    </ligand>
</feature>
<feature type="domain" description="Nudix hydrolase" evidence="12">
    <location>
        <begin position="27"/>
        <end position="161"/>
    </location>
</feature>
<feature type="binding site" evidence="10">
    <location>
        <position position="29"/>
    </location>
    <ligand>
        <name>Mn(2+)</name>
        <dbReference type="ChEBI" id="CHEBI:29035"/>
    </ligand>
</feature>
<dbReference type="Proteomes" id="UP000809440">
    <property type="component" value="Unassembled WGS sequence"/>
</dbReference>
<proteinExistence type="inferred from homology"/>
<comment type="cofactor">
    <cofactor evidence="10">
        <name>Mg(2+)</name>
        <dbReference type="ChEBI" id="CHEBI:18420"/>
    </cofactor>
    <text evidence="10">Binds 1 Mg(2+) ion per subunit. The magnesium ion binds only when substrate is bound.</text>
</comment>
<dbReference type="GO" id="GO:0009240">
    <property type="term" value="P:isopentenyl diphosphate biosynthetic process"/>
    <property type="evidence" value="ECO:0007669"/>
    <property type="project" value="TreeGrafter"/>
</dbReference>
<dbReference type="EMBL" id="JAFBXF010000006">
    <property type="protein sequence ID" value="MBM2417468.1"/>
    <property type="molecule type" value="Genomic_DNA"/>
</dbReference>
<comment type="subcellular location">
    <subcellularLocation>
        <location evidence="10">Cytoplasm</location>
    </subcellularLocation>
</comment>
<feature type="binding site" evidence="10">
    <location>
        <position position="83"/>
    </location>
    <ligand>
        <name>Mg(2+)</name>
        <dbReference type="ChEBI" id="CHEBI:18420"/>
    </ligand>
</feature>
<comment type="pathway">
    <text evidence="1 10">Isoprenoid biosynthesis; dimethylallyl diphosphate biosynthesis; dimethylallyl diphosphate from isopentenyl diphosphate: step 1/1.</text>
</comment>
<dbReference type="GO" id="GO:0005737">
    <property type="term" value="C:cytoplasm"/>
    <property type="evidence" value="ECO:0007669"/>
    <property type="project" value="UniProtKB-SubCell"/>
</dbReference>
<keyword evidence="9 10" id="KW-0413">Isomerase</keyword>
<evidence type="ECO:0000256" key="1">
    <source>
        <dbReference type="ARBA" id="ARBA00004826"/>
    </source>
</evidence>
<feature type="binding site" evidence="10">
    <location>
        <position position="111"/>
    </location>
    <ligand>
        <name>Mn(2+)</name>
        <dbReference type="ChEBI" id="CHEBI:29035"/>
    </ligand>
</feature>
<evidence type="ECO:0000256" key="10">
    <source>
        <dbReference type="HAMAP-Rule" id="MF_00202"/>
    </source>
</evidence>
<comment type="function">
    <text evidence="10">Catalyzes the 1,3-allylic rearrangement of the homoallylic substrate isopentenyl (IPP) to its highly electrophilic allylic isomer, dimethylallyl diphosphate (DMAPP).</text>
</comment>
<dbReference type="Pfam" id="PF00293">
    <property type="entry name" value="NUDIX"/>
    <property type="match status" value="1"/>
</dbReference>
<feature type="binding site" evidence="10">
    <location>
        <position position="65"/>
    </location>
    <ligand>
        <name>Mn(2+)</name>
        <dbReference type="ChEBI" id="CHEBI:29035"/>
    </ligand>
</feature>
<dbReference type="GO" id="GO:0004452">
    <property type="term" value="F:isopentenyl-diphosphate delta-isomerase activity"/>
    <property type="evidence" value="ECO:0007669"/>
    <property type="project" value="UniProtKB-UniRule"/>
</dbReference>
<gene>
    <name evidence="10 13" type="primary">idi</name>
    <name evidence="13" type="ORF">JQX41_10835</name>
    <name evidence="14" type="ORF">JQX48_10840</name>
</gene>
<keyword evidence="4 10" id="KW-0963">Cytoplasm</keyword>
<feature type="active site" evidence="10 11">
    <location>
        <position position="111"/>
    </location>
</feature>
<evidence type="ECO:0000256" key="5">
    <source>
        <dbReference type="ARBA" id="ARBA00022723"/>
    </source>
</evidence>
<evidence type="ECO:0000313" key="15">
    <source>
        <dbReference type="Proteomes" id="UP000755667"/>
    </source>
</evidence>
<evidence type="ECO:0000256" key="3">
    <source>
        <dbReference type="ARBA" id="ARBA00012057"/>
    </source>
</evidence>
<dbReference type="RefSeq" id="WP_085627470.1">
    <property type="nucleotide sequence ID" value="NZ_JAFBWU010000006.1"/>
</dbReference>
<dbReference type="GO" id="GO:0046872">
    <property type="term" value="F:metal ion binding"/>
    <property type="evidence" value="ECO:0007669"/>
    <property type="project" value="UniProtKB-KW"/>
</dbReference>
<dbReference type="GO" id="GO:0050992">
    <property type="term" value="P:dimethylallyl diphosphate biosynthetic process"/>
    <property type="evidence" value="ECO:0007669"/>
    <property type="project" value="UniProtKB-UniRule"/>
</dbReference>
<dbReference type="InterPro" id="IPR056375">
    <property type="entry name" value="Idi_bact"/>
</dbReference>
<evidence type="ECO:0000256" key="9">
    <source>
        <dbReference type="ARBA" id="ARBA00023235"/>
    </source>
</evidence>
<accession>A0A9Q2RZZ9</accession>
<evidence type="ECO:0000313" key="14">
    <source>
        <dbReference type="EMBL" id="MBM2417468.1"/>
    </source>
</evidence>
<dbReference type="PROSITE" id="PS51462">
    <property type="entry name" value="NUDIX"/>
    <property type="match status" value="1"/>
</dbReference>
<name>A0A9Q2RZZ9_9RHOB</name>
<sequence length="182" mass="20588">MTQTLIPAWCGDTLEPVEKLDAHVRGLKHKAISVFVLRGDEILIQRRAMGKYHTPGMWANTCCTHPNWKESSLDCANRRLKEELGITGLALEYRDRVEYRADVGGGLIEHEVVDIFVAEVDGSLDLALNPDEVMATRWVRYGDLVQDVVKEPSRFTPWLRIYLDTYAPQIFGEMAISCVNPA</sequence>
<organism evidence="13 15">
    <name type="scientific">Marivita cryptomonadis</name>
    <dbReference type="NCBI Taxonomy" id="505252"/>
    <lineage>
        <taxon>Bacteria</taxon>
        <taxon>Pseudomonadati</taxon>
        <taxon>Pseudomonadota</taxon>
        <taxon>Alphaproteobacteria</taxon>
        <taxon>Rhodobacterales</taxon>
        <taxon>Roseobacteraceae</taxon>
        <taxon>Marivita</taxon>
    </lineage>
</organism>
<dbReference type="PIRSF" id="PIRSF018427">
    <property type="entry name" value="Isopntndiph_ism"/>
    <property type="match status" value="1"/>
</dbReference>
<comment type="caution">
    <text evidence="13">The sequence shown here is derived from an EMBL/GenBank/DDBJ whole genome shotgun (WGS) entry which is preliminary data.</text>
</comment>
<dbReference type="GeneID" id="62639175"/>
<dbReference type="PANTHER" id="PTHR10885">
    <property type="entry name" value="ISOPENTENYL-DIPHOSPHATE DELTA-ISOMERASE"/>
    <property type="match status" value="1"/>
</dbReference>
<reference evidence="13 16" key="1">
    <citation type="submission" date="2021-01" db="EMBL/GenBank/DDBJ databases">
        <title>Diatom-associated Roseobacters Show Island Model of Population Structure.</title>
        <authorList>
            <person name="Qu L."/>
            <person name="Feng X."/>
            <person name="Chen Y."/>
            <person name="Li L."/>
            <person name="Wang X."/>
            <person name="Hu Z."/>
            <person name="Wang H."/>
            <person name="Luo H."/>
        </authorList>
    </citation>
    <scope>NUCLEOTIDE SEQUENCE</scope>
    <source>
        <strain evidence="14 16">CC28-63</strain>
        <strain evidence="13">CC28-69</strain>
    </source>
</reference>
<dbReference type="CDD" id="cd02885">
    <property type="entry name" value="NUDIX_IPP_Isomerase"/>
    <property type="match status" value="1"/>
</dbReference>
<comment type="catalytic activity">
    <reaction evidence="10">
        <text>isopentenyl diphosphate = dimethylallyl diphosphate</text>
        <dbReference type="Rhea" id="RHEA:23284"/>
        <dbReference type="ChEBI" id="CHEBI:57623"/>
        <dbReference type="ChEBI" id="CHEBI:128769"/>
        <dbReference type="EC" id="5.3.3.2"/>
    </reaction>
</comment>
<comment type="cofactor">
    <cofactor evidence="10">
        <name>Mn(2+)</name>
        <dbReference type="ChEBI" id="CHEBI:29035"/>
    </cofactor>
    <text evidence="10">Binds 1 Mn(2+) ion per subunit.</text>
</comment>
<evidence type="ECO:0000256" key="7">
    <source>
        <dbReference type="ARBA" id="ARBA00023211"/>
    </source>
</evidence>
<evidence type="ECO:0000313" key="16">
    <source>
        <dbReference type="Proteomes" id="UP000809440"/>
    </source>
</evidence>
<dbReference type="InterPro" id="IPR011876">
    <property type="entry name" value="IsopentenylPP_isomerase_typ1"/>
</dbReference>
<dbReference type="EMBL" id="JAFBXE010000006">
    <property type="protein sequence ID" value="MBM2412800.1"/>
    <property type="molecule type" value="Genomic_DNA"/>
</dbReference>
<keyword evidence="5 10" id="KW-0479">Metal-binding</keyword>
<feature type="active site" evidence="10 11">
    <location>
        <position position="63"/>
    </location>
</feature>
<evidence type="ECO:0000256" key="2">
    <source>
        <dbReference type="ARBA" id="ARBA00007579"/>
    </source>
</evidence>
<feature type="binding site" evidence="10">
    <location>
        <position position="23"/>
    </location>
    <ligand>
        <name>Mn(2+)</name>
        <dbReference type="ChEBI" id="CHEBI:29035"/>
    </ligand>
</feature>
<evidence type="ECO:0000256" key="6">
    <source>
        <dbReference type="ARBA" id="ARBA00022842"/>
    </source>
</evidence>
<dbReference type="InterPro" id="IPR000086">
    <property type="entry name" value="NUDIX_hydrolase_dom"/>
</dbReference>
<evidence type="ECO:0000256" key="11">
    <source>
        <dbReference type="PIRSR" id="PIRSR018427-1"/>
    </source>
</evidence>
<dbReference type="EC" id="5.3.3.2" evidence="3 10"/>
<dbReference type="NCBIfam" id="NF002995">
    <property type="entry name" value="PRK03759.1"/>
    <property type="match status" value="1"/>
</dbReference>
<keyword evidence="7 10" id="KW-0464">Manganese</keyword>
<dbReference type="HAMAP" id="MF_00202">
    <property type="entry name" value="Idi"/>
    <property type="match status" value="1"/>
</dbReference>
<dbReference type="OrthoDB" id="9809458at2"/>
<dbReference type="SUPFAM" id="SSF55811">
    <property type="entry name" value="Nudix"/>
    <property type="match status" value="1"/>
</dbReference>
<evidence type="ECO:0000313" key="13">
    <source>
        <dbReference type="EMBL" id="MBM2412800.1"/>
    </source>
</evidence>
<comment type="similarity">
    <text evidence="2 10">Belongs to the IPP isomerase type 1 family.</text>
</comment>
<dbReference type="PANTHER" id="PTHR10885:SF0">
    <property type="entry name" value="ISOPENTENYL-DIPHOSPHATE DELTA-ISOMERASE"/>
    <property type="match status" value="1"/>
</dbReference>
<dbReference type="InterPro" id="IPR015797">
    <property type="entry name" value="NUDIX_hydrolase-like_dom_sf"/>
</dbReference>
<dbReference type="AlphaFoldDB" id="A0A9Q2RZZ9"/>
<dbReference type="Proteomes" id="UP000755667">
    <property type="component" value="Unassembled WGS sequence"/>
</dbReference>
<keyword evidence="16" id="KW-1185">Reference proteome</keyword>
<evidence type="ECO:0000256" key="8">
    <source>
        <dbReference type="ARBA" id="ARBA00023229"/>
    </source>
</evidence>
<protein>
    <recommendedName>
        <fullName evidence="3 10">Isopentenyl-diphosphate Delta-isomerase</fullName>
        <shortName evidence="10">IPP isomerase</shortName>
        <ecNumber evidence="3 10">5.3.3.2</ecNumber>
    </recommendedName>
    <alternativeName>
        <fullName evidence="10">IPP:DMAPP isomerase</fullName>
    </alternativeName>
    <alternativeName>
        <fullName evidence="10">Isopentenyl pyrophosphate isomerase</fullName>
    </alternativeName>
</protein>
<keyword evidence="6 10" id="KW-0460">Magnesium</keyword>
<evidence type="ECO:0000256" key="4">
    <source>
        <dbReference type="ARBA" id="ARBA00022490"/>
    </source>
</evidence>
<dbReference type="Gene3D" id="3.90.79.10">
    <property type="entry name" value="Nucleoside Triphosphate Pyrophosphohydrolase"/>
    <property type="match status" value="1"/>
</dbReference>
<dbReference type="NCBIfam" id="TIGR02150">
    <property type="entry name" value="IPP_isom_1"/>
    <property type="match status" value="1"/>
</dbReference>